<organism evidence="5 6">
    <name type="scientific">Enterococcus cecorum</name>
    <dbReference type="NCBI Taxonomy" id="44008"/>
    <lineage>
        <taxon>Bacteria</taxon>
        <taxon>Bacillati</taxon>
        <taxon>Bacillota</taxon>
        <taxon>Bacilli</taxon>
        <taxon>Lactobacillales</taxon>
        <taxon>Enterococcaceae</taxon>
        <taxon>Enterococcus</taxon>
    </lineage>
</organism>
<dbReference type="GO" id="GO:0000049">
    <property type="term" value="F:tRNA binding"/>
    <property type="evidence" value="ECO:0007669"/>
    <property type="project" value="UniProtKB-UniRule"/>
</dbReference>
<dbReference type="NCBIfam" id="NF045760">
    <property type="entry name" value="YtpR"/>
    <property type="match status" value="1"/>
</dbReference>
<evidence type="ECO:0000313" key="6">
    <source>
        <dbReference type="Proteomes" id="UP000196074"/>
    </source>
</evidence>
<evidence type="ECO:0000313" key="5">
    <source>
        <dbReference type="EMBL" id="OUQ10669.1"/>
    </source>
</evidence>
<dbReference type="CDD" id="cd02796">
    <property type="entry name" value="tRNA_bind_bactPheRS"/>
    <property type="match status" value="1"/>
</dbReference>
<dbReference type="InterPro" id="IPR027855">
    <property type="entry name" value="DUF4479"/>
</dbReference>
<protein>
    <submittedName>
        <fullName evidence="5">tRNA-binding protein</fullName>
    </submittedName>
</protein>
<evidence type="ECO:0000256" key="2">
    <source>
        <dbReference type="ARBA" id="ARBA00022884"/>
    </source>
</evidence>
<dbReference type="AlphaFoldDB" id="A0A1Y4QZG1"/>
<evidence type="ECO:0000256" key="3">
    <source>
        <dbReference type="PROSITE-ProRule" id="PRU00209"/>
    </source>
</evidence>
<dbReference type="InterPro" id="IPR033714">
    <property type="entry name" value="tRNA_bind_bactPheRS"/>
</dbReference>
<dbReference type="Pfam" id="PF14794">
    <property type="entry name" value="DUF4479"/>
    <property type="match status" value="1"/>
</dbReference>
<dbReference type="EMBL" id="NFLC01000008">
    <property type="protein sequence ID" value="OUQ10669.1"/>
    <property type="molecule type" value="Genomic_DNA"/>
</dbReference>
<dbReference type="SUPFAM" id="SSF50249">
    <property type="entry name" value="Nucleic acid-binding proteins"/>
    <property type="match status" value="1"/>
</dbReference>
<dbReference type="InterPro" id="IPR037154">
    <property type="entry name" value="YtpR-like_sf"/>
</dbReference>
<dbReference type="Gene3D" id="2.40.50.140">
    <property type="entry name" value="Nucleic acid-binding proteins"/>
    <property type="match status" value="1"/>
</dbReference>
<dbReference type="RefSeq" id="WP_047242912.1">
    <property type="nucleotide sequence ID" value="NZ_CP144502.1"/>
</dbReference>
<evidence type="ECO:0000259" key="4">
    <source>
        <dbReference type="PROSITE" id="PS50886"/>
    </source>
</evidence>
<keyword evidence="2 3" id="KW-0694">RNA-binding</keyword>
<accession>A0A1Y4QZG1</accession>
<sequence>MIFAYNRAHVGDCLMVICANDKNMEQTVERKGNVAQIKTVDGTIVGYNFFEVSTYLPLTAQGQVKLTQEQVAVLNEELQKSGFSESLTYDDSPKFMVGFVKECVPHPDSDHLSITQIDFDGKHESLQIVCGAPNIRKNLKVVVALPGAMMPDGMMIWPGELRGEKSFGMICSARELQLPNAPMKRGILELGPDAVVGSEFVLA</sequence>
<feature type="domain" description="TRNA-binding" evidence="4">
    <location>
        <begin position="89"/>
        <end position="201"/>
    </location>
</feature>
<dbReference type="Pfam" id="PF01588">
    <property type="entry name" value="tRNA_bind"/>
    <property type="match status" value="1"/>
</dbReference>
<name>A0A1Y4QZG1_9ENTE</name>
<dbReference type="Proteomes" id="UP000196074">
    <property type="component" value="Unassembled WGS sequence"/>
</dbReference>
<comment type="caution">
    <text evidence="5">The sequence shown here is derived from an EMBL/GenBank/DDBJ whole genome shotgun (WGS) entry which is preliminary data.</text>
</comment>
<dbReference type="InterPro" id="IPR012340">
    <property type="entry name" value="NA-bd_OB-fold"/>
</dbReference>
<dbReference type="Gene3D" id="3.30.1940.10">
    <property type="entry name" value="YtpR-like"/>
    <property type="match status" value="1"/>
</dbReference>
<evidence type="ECO:0000256" key="1">
    <source>
        <dbReference type="ARBA" id="ARBA00022555"/>
    </source>
</evidence>
<proteinExistence type="predicted"/>
<dbReference type="FunFam" id="2.40.50.140:FF:000045">
    <property type="entry name" value="Phenylalanine--tRNA ligase beta subunit"/>
    <property type="match status" value="1"/>
</dbReference>
<keyword evidence="1 3" id="KW-0820">tRNA-binding</keyword>
<dbReference type="InterPro" id="IPR002547">
    <property type="entry name" value="tRNA-bd_dom"/>
</dbReference>
<reference evidence="6" key="1">
    <citation type="submission" date="2017-04" db="EMBL/GenBank/DDBJ databases">
        <title>Function of individual gut microbiota members based on whole genome sequencing of pure cultures obtained from chicken caecum.</title>
        <authorList>
            <person name="Medvecky M."/>
            <person name="Cejkova D."/>
            <person name="Polansky O."/>
            <person name="Karasova D."/>
            <person name="Kubasova T."/>
            <person name="Cizek A."/>
            <person name="Rychlik I."/>
        </authorList>
    </citation>
    <scope>NUCLEOTIDE SEQUENCE [LARGE SCALE GENOMIC DNA]</scope>
    <source>
        <strain evidence="6">An144</strain>
    </source>
</reference>
<gene>
    <name evidence="5" type="ORF">B5E88_05545</name>
</gene>
<dbReference type="PROSITE" id="PS50886">
    <property type="entry name" value="TRBD"/>
    <property type="match status" value="1"/>
</dbReference>